<evidence type="ECO:0000313" key="7">
    <source>
        <dbReference type="Proteomes" id="UP000676194"/>
    </source>
</evidence>
<keyword evidence="3" id="KW-0378">Hydrolase</keyword>
<evidence type="ECO:0000313" key="6">
    <source>
        <dbReference type="EMBL" id="QVL32143.1"/>
    </source>
</evidence>
<accession>A0A8E6B568</accession>
<feature type="chain" id="PRO_5034670753" evidence="5">
    <location>
        <begin position="18"/>
        <end position="403"/>
    </location>
</feature>
<dbReference type="PANTHER" id="PTHR36175:SF1">
    <property type="entry name" value="CYANOPHYCINASE"/>
    <property type="match status" value="1"/>
</dbReference>
<proteinExistence type="inferred from homology"/>
<keyword evidence="5" id="KW-0732">Signal</keyword>
<organism evidence="6 7">
    <name type="scientific">Telmatocola sphagniphila</name>
    <dbReference type="NCBI Taxonomy" id="1123043"/>
    <lineage>
        <taxon>Bacteria</taxon>
        <taxon>Pseudomonadati</taxon>
        <taxon>Planctomycetota</taxon>
        <taxon>Planctomycetia</taxon>
        <taxon>Gemmatales</taxon>
        <taxon>Gemmataceae</taxon>
    </lineage>
</organism>
<dbReference type="EMBL" id="CP074694">
    <property type="protein sequence ID" value="QVL32143.1"/>
    <property type="molecule type" value="Genomic_DNA"/>
</dbReference>
<feature type="signal peptide" evidence="5">
    <location>
        <begin position="1"/>
        <end position="17"/>
    </location>
</feature>
<dbReference type="InterPro" id="IPR029062">
    <property type="entry name" value="Class_I_gatase-like"/>
</dbReference>
<evidence type="ECO:0000256" key="1">
    <source>
        <dbReference type="ARBA" id="ARBA00006534"/>
    </source>
</evidence>
<evidence type="ECO:0000256" key="5">
    <source>
        <dbReference type="SAM" id="SignalP"/>
    </source>
</evidence>
<dbReference type="Pfam" id="PF03575">
    <property type="entry name" value="Peptidase_S51"/>
    <property type="match status" value="1"/>
</dbReference>
<dbReference type="SUPFAM" id="SSF52317">
    <property type="entry name" value="Class I glutamine amidotransferase-like"/>
    <property type="match status" value="1"/>
</dbReference>
<keyword evidence="7" id="KW-1185">Reference proteome</keyword>
<evidence type="ECO:0000256" key="4">
    <source>
        <dbReference type="ARBA" id="ARBA00022825"/>
    </source>
</evidence>
<dbReference type="CDD" id="cd03145">
    <property type="entry name" value="GAT1_cyanophycinase"/>
    <property type="match status" value="1"/>
</dbReference>
<dbReference type="InterPro" id="IPR005320">
    <property type="entry name" value="Peptidase_S51"/>
</dbReference>
<comment type="similarity">
    <text evidence="1">Belongs to the peptidase S51 family.</text>
</comment>
<dbReference type="KEGG" id="tsph:KIH39_25455"/>
<gene>
    <name evidence="6" type="ORF">KIH39_25455</name>
</gene>
<dbReference type="Gene3D" id="3.40.50.880">
    <property type="match status" value="1"/>
</dbReference>
<dbReference type="RefSeq" id="WP_213496818.1">
    <property type="nucleotide sequence ID" value="NZ_CP074694.1"/>
</dbReference>
<keyword evidence="4" id="KW-0720">Serine protease</keyword>
<dbReference type="PANTHER" id="PTHR36175">
    <property type="entry name" value="CYANOPHYCINASE"/>
    <property type="match status" value="1"/>
</dbReference>
<dbReference type="AlphaFoldDB" id="A0A8E6B568"/>
<dbReference type="GO" id="GO:0006508">
    <property type="term" value="P:proteolysis"/>
    <property type="evidence" value="ECO:0007669"/>
    <property type="project" value="UniProtKB-KW"/>
</dbReference>
<dbReference type="GO" id="GO:0008236">
    <property type="term" value="F:serine-type peptidase activity"/>
    <property type="evidence" value="ECO:0007669"/>
    <property type="project" value="UniProtKB-KW"/>
</dbReference>
<evidence type="ECO:0000256" key="2">
    <source>
        <dbReference type="ARBA" id="ARBA00022670"/>
    </source>
</evidence>
<dbReference type="Proteomes" id="UP000676194">
    <property type="component" value="Chromosome"/>
</dbReference>
<evidence type="ECO:0000256" key="3">
    <source>
        <dbReference type="ARBA" id="ARBA00022801"/>
    </source>
</evidence>
<reference evidence="6" key="1">
    <citation type="submission" date="2021-05" db="EMBL/GenBank/DDBJ databases">
        <title>Complete genome sequence of the cellulolytic planctomycete Telmatocola sphagniphila SP2T and characterization of the first cellulase from planctomycetes.</title>
        <authorList>
            <person name="Rakitin A.L."/>
            <person name="Beletsky A.V."/>
            <person name="Naumoff D.G."/>
            <person name="Kulichevskaya I.S."/>
            <person name="Mardanov A.V."/>
            <person name="Ravin N.V."/>
            <person name="Dedysh S.N."/>
        </authorList>
    </citation>
    <scope>NUCLEOTIDE SEQUENCE</scope>
    <source>
        <strain evidence="6">SP2T</strain>
    </source>
</reference>
<keyword evidence="2" id="KW-0645">Protease</keyword>
<protein>
    <submittedName>
        <fullName evidence="6">Cyanophycinase</fullName>
    </submittedName>
</protein>
<sequence length="403" mass="44199">MRILPLVLLLFVSPAFSQDPASPQAEHLSPYGLKGKFLLLNGEKPKDLLDGEMLTVVDVKKGRLPAGLQLLNKVTEEPKPGSVGIHIPSEAYLLIDSRKMTNVGKGKITIRLAKSKNREARHIDLEGKRSADYNEMRRCAADRLAGSPYPPKEVPVPNVPNGTLVIVGGGGMPTEIAKAFVEAGGGSDGEFVFLPISMPDPIKTQPEETFMRKLGAKNVHVIPFREQKDLEDPKTLEILKKATGIWFGGGRQWNFMDAYEGTKLPDLFREVLKRGGVIGGSSAGATIQGDYMVRGAPAGPNIMMCEGYERALAFLPGTAIDQHFTARNRFKDMTGFMKAYPQYLGIGLDEATAIIVRGTTAEIMGKGKVHFYDRRKPVVEGEPDYEAYPAGTKYDLKERKVLK</sequence>
<name>A0A8E6B568_9BACT</name>